<dbReference type="AlphaFoldDB" id="U4TP61"/>
<dbReference type="Pfam" id="PF06161">
    <property type="entry name" value="DUF975"/>
    <property type="match status" value="1"/>
</dbReference>
<feature type="transmembrane region" description="Helical" evidence="1">
    <location>
        <begin position="211"/>
        <end position="236"/>
    </location>
</feature>
<evidence type="ECO:0000313" key="2">
    <source>
        <dbReference type="EMBL" id="ERL63688.1"/>
    </source>
</evidence>
<accession>U4TP61</accession>
<reference evidence="3" key="1">
    <citation type="journal article" date="2013" name="Genome Announc.">
        <title>Whole-Genome Sequencing of Lactobacillus shenzhenensis Strain LY-73T.</title>
        <authorList>
            <person name="Lin Z."/>
            <person name="Liu Z."/>
            <person name="Yang R."/>
            <person name="Zou Y."/>
            <person name="Wan D."/>
            <person name="Chen J."/>
            <person name="Guo M."/>
            <person name="Zhao J."/>
            <person name="Fang C."/>
            <person name="Yang R."/>
            <person name="Liu F."/>
        </authorList>
    </citation>
    <scope>NUCLEOTIDE SEQUENCE [LARGE SCALE GENOMIC DNA]</scope>
    <source>
        <strain evidence="3">LY-73</strain>
    </source>
</reference>
<organism evidence="2 3">
    <name type="scientific">Schleiferilactobacillus shenzhenensis LY-73</name>
    <dbReference type="NCBI Taxonomy" id="1231336"/>
    <lineage>
        <taxon>Bacteria</taxon>
        <taxon>Bacillati</taxon>
        <taxon>Bacillota</taxon>
        <taxon>Bacilli</taxon>
        <taxon>Lactobacillales</taxon>
        <taxon>Lactobacillaceae</taxon>
        <taxon>Schleiferilactobacillus</taxon>
    </lineage>
</organism>
<feature type="transmembrane region" description="Helical" evidence="1">
    <location>
        <begin position="155"/>
        <end position="175"/>
    </location>
</feature>
<evidence type="ECO:0000256" key="1">
    <source>
        <dbReference type="SAM" id="Phobius"/>
    </source>
</evidence>
<gene>
    <name evidence="2" type="ORF">L248_2278</name>
</gene>
<feature type="transmembrane region" description="Helical" evidence="1">
    <location>
        <begin position="127"/>
        <end position="149"/>
    </location>
</feature>
<keyword evidence="1" id="KW-0812">Transmembrane</keyword>
<sequence length="266" mass="29720">MMHIARAQIKKEAKEKLRGHWGEAILVGLLPFLVLFFTEAAAINQAMATMKANPNAASAASDSTNLLARSLLLNASAGTSSVQNILLDLLATLLMASTALGFLSLWRREPDQMNPFLRSLIGFRPEYIGGLIVNYIVLSLIGYIPSLIGAIGDKLWIDVLMSIAFICVVIIQIGFSQTYYIYHDAVDAGHGNIFQALKLSWQLMSGFKWQYFVLQLSFIGWSLLTLFLGMLPYLWIYPYMSMTYAGFYTQLKEYKPDLLNPAVSKK</sequence>
<dbReference type="HOGENOM" id="CLU_993194_0_0_9"/>
<dbReference type="OrthoDB" id="9784844at2"/>
<name>U4TP61_9LACO</name>
<feature type="transmembrane region" description="Helical" evidence="1">
    <location>
        <begin position="21"/>
        <end position="43"/>
    </location>
</feature>
<evidence type="ECO:0000313" key="3">
    <source>
        <dbReference type="Proteomes" id="UP000030647"/>
    </source>
</evidence>
<dbReference type="RefSeq" id="WP_022531018.1">
    <property type="nucleotide sequence ID" value="NZ_KI271620.1"/>
</dbReference>
<evidence type="ECO:0008006" key="4">
    <source>
        <dbReference type="Google" id="ProtNLM"/>
    </source>
</evidence>
<proteinExistence type="predicted"/>
<feature type="transmembrane region" description="Helical" evidence="1">
    <location>
        <begin position="85"/>
        <end position="106"/>
    </location>
</feature>
<keyword evidence="3" id="KW-1185">Reference proteome</keyword>
<dbReference type="Proteomes" id="UP000030647">
    <property type="component" value="Unassembled WGS sequence"/>
</dbReference>
<dbReference type="PANTHER" id="PTHR40076:SF1">
    <property type="entry name" value="MEMBRANE PROTEIN"/>
    <property type="match status" value="1"/>
</dbReference>
<dbReference type="PANTHER" id="PTHR40076">
    <property type="entry name" value="MEMBRANE PROTEIN-RELATED"/>
    <property type="match status" value="1"/>
</dbReference>
<keyword evidence="1" id="KW-0472">Membrane</keyword>
<dbReference type="STRING" id="1231336.L248_2278"/>
<protein>
    <recommendedName>
        <fullName evidence="4">Integral membrane protein</fullName>
    </recommendedName>
</protein>
<dbReference type="InterPro" id="IPR010380">
    <property type="entry name" value="DUF975"/>
</dbReference>
<dbReference type="eggNOG" id="COG5523">
    <property type="taxonomic scope" value="Bacteria"/>
</dbReference>
<keyword evidence="1" id="KW-1133">Transmembrane helix</keyword>
<dbReference type="EMBL" id="KI271620">
    <property type="protein sequence ID" value="ERL63688.1"/>
    <property type="molecule type" value="Genomic_DNA"/>
</dbReference>